<gene>
    <name evidence="2" type="ORF">CEXT_532301</name>
</gene>
<feature type="region of interest" description="Disordered" evidence="1">
    <location>
        <begin position="59"/>
        <end position="83"/>
    </location>
</feature>
<dbReference type="EMBL" id="BPLR01010083">
    <property type="protein sequence ID" value="GIY36743.1"/>
    <property type="molecule type" value="Genomic_DNA"/>
</dbReference>
<protein>
    <submittedName>
        <fullName evidence="2">Uncharacterized protein</fullName>
    </submittedName>
</protein>
<comment type="caution">
    <text evidence="2">The sequence shown here is derived from an EMBL/GenBank/DDBJ whole genome shotgun (WGS) entry which is preliminary data.</text>
</comment>
<dbReference type="Proteomes" id="UP001054945">
    <property type="component" value="Unassembled WGS sequence"/>
</dbReference>
<dbReference type="AlphaFoldDB" id="A0AAV4SQQ7"/>
<reference evidence="2 3" key="1">
    <citation type="submission" date="2021-06" db="EMBL/GenBank/DDBJ databases">
        <title>Caerostris extrusa draft genome.</title>
        <authorList>
            <person name="Kono N."/>
            <person name="Arakawa K."/>
        </authorList>
    </citation>
    <scope>NUCLEOTIDE SEQUENCE [LARGE SCALE GENOMIC DNA]</scope>
</reference>
<keyword evidence="3" id="KW-1185">Reference proteome</keyword>
<sequence>MNKHSKSPYDKIRNAARKFTDFMSIGKDNSAEAHLLFVEVKSKSQKFCDGTYHLENEHRGGVEEMSLEKYDESTTGSKHEEERELKNVACNGRGNLLCKLRLVSGIQWRLSVVGTEHVPGTVAEGVH</sequence>
<evidence type="ECO:0000313" key="3">
    <source>
        <dbReference type="Proteomes" id="UP001054945"/>
    </source>
</evidence>
<name>A0AAV4SQQ7_CAEEX</name>
<evidence type="ECO:0000313" key="2">
    <source>
        <dbReference type="EMBL" id="GIY36743.1"/>
    </source>
</evidence>
<proteinExistence type="predicted"/>
<accession>A0AAV4SQQ7</accession>
<organism evidence="2 3">
    <name type="scientific">Caerostris extrusa</name>
    <name type="common">Bark spider</name>
    <name type="synonym">Caerostris bankana</name>
    <dbReference type="NCBI Taxonomy" id="172846"/>
    <lineage>
        <taxon>Eukaryota</taxon>
        <taxon>Metazoa</taxon>
        <taxon>Ecdysozoa</taxon>
        <taxon>Arthropoda</taxon>
        <taxon>Chelicerata</taxon>
        <taxon>Arachnida</taxon>
        <taxon>Araneae</taxon>
        <taxon>Araneomorphae</taxon>
        <taxon>Entelegynae</taxon>
        <taxon>Araneoidea</taxon>
        <taxon>Araneidae</taxon>
        <taxon>Caerostris</taxon>
    </lineage>
</organism>
<evidence type="ECO:0000256" key="1">
    <source>
        <dbReference type="SAM" id="MobiDB-lite"/>
    </source>
</evidence>